<evidence type="ECO:0000256" key="1">
    <source>
        <dbReference type="ARBA" id="ARBA00001971"/>
    </source>
</evidence>
<keyword evidence="10 13" id="KW-0408">Iron</keyword>
<keyword evidence="8" id="KW-1133">Transmembrane helix</keyword>
<evidence type="ECO:0000256" key="6">
    <source>
        <dbReference type="ARBA" id="ARBA00022692"/>
    </source>
</evidence>
<dbReference type="InterPro" id="IPR036396">
    <property type="entry name" value="Cyt_P450_sf"/>
</dbReference>
<evidence type="ECO:0000256" key="13">
    <source>
        <dbReference type="RuleBase" id="RU000461"/>
    </source>
</evidence>
<dbReference type="InterPro" id="IPR050364">
    <property type="entry name" value="Cytochrome_P450_fung"/>
</dbReference>
<name>A0ABP1DPT2_9APHY</name>
<keyword evidence="15" id="KW-1185">Reference proteome</keyword>
<sequence length="513" mass="57392">MDLYLTILLGALAITGVILIKRWRRSEATASLLPLPPGPPPLPFIGNVLDVPTFEPWKVYDGLSQTYGDIMHLRVVGQSIIILSSLDAISDLLDKRSTIYSERAKSIMLSDLMGVNWAMPVLGYGQAWRKSRKMFHHYFIMNGGRTFQGMQLDGTRRFLSNLHIDPQNFLAHTRHAVVTTIMRMAYGFDNLYKDHPYVRDAEGLLAGFCEAAQPGRFYVDFLPFLRFIPAWFPGADFKRKAAVWNEQGEHVLNHPFDAVKRAMETSSVPPSAVASMLEDMKNSSDKETQEGIARSSAAVSYAGGSDTTIATIQMFFLSMVLYPEVQKLAQDELGSVVPQDRLPDFSDRESLPYIQALILELLRWMPVAPLAMPHATAKSDIYKGYHIPKNSVVIANAWSILHNPEYYPDPHKFSPERFLKNGKLNPDVLDPTIASFGFGRRICPGRLIAMDSLYIIIASVLHLFNISPGMDDKGQLLSVEIKTTSGLLVFPNHFSCTIVPRSHAALSLLTELH</sequence>
<organism evidence="14 15">
    <name type="scientific">Somion occarium</name>
    <dbReference type="NCBI Taxonomy" id="3059160"/>
    <lineage>
        <taxon>Eukaryota</taxon>
        <taxon>Fungi</taxon>
        <taxon>Dikarya</taxon>
        <taxon>Basidiomycota</taxon>
        <taxon>Agaricomycotina</taxon>
        <taxon>Agaricomycetes</taxon>
        <taxon>Polyporales</taxon>
        <taxon>Cerrenaceae</taxon>
        <taxon>Somion</taxon>
    </lineage>
</organism>
<evidence type="ECO:0000256" key="7">
    <source>
        <dbReference type="ARBA" id="ARBA00022723"/>
    </source>
</evidence>
<dbReference type="PROSITE" id="PS00086">
    <property type="entry name" value="CYTOCHROME_P450"/>
    <property type="match status" value="1"/>
</dbReference>
<keyword evidence="5 13" id="KW-0349">Heme</keyword>
<evidence type="ECO:0000256" key="3">
    <source>
        <dbReference type="ARBA" id="ARBA00005179"/>
    </source>
</evidence>
<comment type="cofactor">
    <cofactor evidence="1">
        <name>heme</name>
        <dbReference type="ChEBI" id="CHEBI:30413"/>
    </cofactor>
</comment>
<evidence type="ECO:0000256" key="2">
    <source>
        <dbReference type="ARBA" id="ARBA00004167"/>
    </source>
</evidence>
<dbReference type="InterPro" id="IPR001128">
    <property type="entry name" value="Cyt_P450"/>
</dbReference>
<keyword evidence="11 13" id="KW-0503">Monooxygenase</keyword>
<evidence type="ECO:0000256" key="11">
    <source>
        <dbReference type="ARBA" id="ARBA00023033"/>
    </source>
</evidence>
<proteinExistence type="inferred from homology"/>
<comment type="similarity">
    <text evidence="4 13">Belongs to the cytochrome P450 family.</text>
</comment>
<dbReference type="Gene3D" id="1.10.630.10">
    <property type="entry name" value="Cytochrome P450"/>
    <property type="match status" value="1"/>
</dbReference>
<reference evidence="15" key="1">
    <citation type="submission" date="2024-04" db="EMBL/GenBank/DDBJ databases">
        <authorList>
            <person name="Shaw F."/>
            <person name="Minotto A."/>
        </authorList>
    </citation>
    <scope>NUCLEOTIDE SEQUENCE [LARGE SCALE GENOMIC DNA]</scope>
</reference>
<keyword evidence="7 13" id="KW-0479">Metal-binding</keyword>
<dbReference type="PANTHER" id="PTHR46300:SF7">
    <property type="entry name" value="P450, PUTATIVE (EUROFUNG)-RELATED"/>
    <property type="match status" value="1"/>
</dbReference>
<comment type="pathway">
    <text evidence="3">Secondary metabolite biosynthesis.</text>
</comment>
<dbReference type="SUPFAM" id="SSF48264">
    <property type="entry name" value="Cytochrome P450"/>
    <property type="match status" value="1"/>
</dbReference>
<evidence type="ECO:0000256" key="8">
    <source>
        <dbReference type="ARBA" id="ARBA00022989"/>
    </source>
</evidence>
<keyword evidence="9 13" id="KW-0560">Oxidoreductase</keyword>
<evidence type="ECO:0008006" key="16">
    <source>
        <dbReference type="Google" id="ProtNLM"/>
    </source>
</evidence>
<dbReference type="EMBL" id="OZ037948">
    <property type="protein sequence ID" value="CAL1709848.1"/>
    <property type="molecule type" value="Genomic_DNA"/>
</dbReference>
<accession>A0ABP1DPT2</accession>
<dbReference type="Pfam" id="PF00067">
    <property type="entry name" value="p450"/>
    <property type="match status" value="1"/>
</dbReference>
<evidence type="ECO:0000313" key="14">
    <source>
        <dbReference type="EMBL" id="CAL1709848.1"/>
    </source>
</evidence>
<evidence type="ECO:0000256" key="12">
    <source>
        <dbReference type="ARBA" id="ARBA00023136"/>
    </source>
</evidence>
<dbReference type="PRINTS" id="PR00463">
    <property type="entry name" value="EP450I"/>
</dbReference>
<dbReference type="CDD" id="cd11065">
    <property type="entry name" value="CYP64-like"/>
    <property type="match status" value="1"/>
</dbReference>
<evidence type="ECO:0000256" key="5">
    <source>
        <dbReference type="ARBA" id="ARBA00022617"/>
    </source>
</evidence>
<dbReference type="InterPro" id="IPR017972">
    <property type="entry name" value="Cyt_P450_CS"/>
</dbReference>
<evidence type="ECO:0000313" key="15">
    <source>
        <dbReference type="Proteomes" id="UP001497453"/>
    </source>
</evidence>
<dbReference type="InterPro" id="IPR002401">
    <property type="entry name" value="Cyt_P450_E_grp-I"/>
</dbReference>
<dbReference type="PRINTS" id="PR00385">
    <property type="entry name" value="P450"/>
</dbReference>
<dbReference type="Proteomes" id="UP001497453">
    <property type="component" value="Chromosome 5"/>
</dbReference>
<evidence type="ECO:0000256" key="10">
    <source>
        <dbReference type="ARBA" id="ARBA00023004"/>
    </source>
</evidence>
<protein>
    <recommendedName>
        <fullName evidence="16">Cytochrome P450</fullName>
    </recommendedName>
</protein>
<evidence type="ECO:0000256" key="9">
    <source>
        <dbReference type="ARBA" id="ARBA00023002"/>
    </source>
</evidence>
<evidence type="ECO:0000256" key="4">
    <source>
        <dbReference type="ARBA" id="ARBA00010617"/>
    </source>
</evidence>
<keyword evidence="6" id="KW-0812">Transmembrane</keyword>
<gene>
    <name evidence="14" type="ORF">GFSPODELE1_LOCUS7526</name>
</gene>
<keyword evidence="12" id="KW-0472">Membrane</keyword>
<comment type="subcellular location">
    <subcellularLocation>
        <location evidence="2">Membrane</location>
        <topology evidence="2">Single-pass membrane protein</topology>
    </subcellularLocation>
</comment>
<dbReference type="PANTHER" id="PTHR46300">
    <property type="entry name" value="P450, PUTATIVE (EUROFUNG)-RELATED-RELATED"/>
    <property type="match status" value="1"/>
</dbReference>